<feature type="compositionally biased region" description="Polar residues" evidence="8">
    <location>
        <begin position="1366"/>
        <end position="1376"/>
    </location>
</feature>
<dbReference type="InterPro" id="IPR017946">
    <property type="entry name" value="PLC-like_Pdiesterase_TIM-brl"/>
</dbReference>
<dbReference type="Pfam" id="PF00388">
    <property type="entry name" value="PI-PLC-X"/>
    <property type="match status" value="1"/>
</dbReference>
<dbReference type="InterPro" id="IPR036964">
    <property type="entry name" value="RASGEF_cat_dom_sf"/>
</dbReference>
<feature type="compositionally biased region" description="Low complexity" evidence="8">
    <location>
        <begin position="1289"/>
        <end position="1302"/>
    </location>
</feature>
<evidence type="ECO:0000256" key="1">
    <source>
        <dbReference type="ARBA" id="ARBA00012368"/>
    </source>
</evidence>
<dbReference type="GO" id="GO:0016042">
    <property type="term" value="P:lipid catabolic process"/>
    <property type="evidence" value="ECO:0007669"/>
    <property type="project" value="UniProtKB-KW"/>
</dbReference>
<keyword evidence="14" id="KW-1185">Reference proteome</keyword>
<dbReference type="PROSITE" id="PS50008">
    <property type="entry name" value="PIPLC_Y_DOMAIN"/>
    <property type="match status" value="1"/>
</dbReference>
<evidence type="ECO:0000259" key="11">
    <source>
        <dbReference type="PROSITE" id="PS50009"/>
    </source>
</evidence>
<dbReference type="PANTHER" id="PTHR10336">
    <property type="entry name" value="PHOSPHOINOSITIDE-SPECIFIC PHOSPHOLIPASE C FAMILY PROTEIN"/>
    <property type="match status" value="1"/>
</dbReference>
<proteinExistence type="predicted"/>
<dbReference type="CDD" id="cd17114">
    <property type="entry name" value="RA_PLC-epsilon"/>
    <property type="match status" value="1"/>
</dbReference>
<feature type="compositionally biased region" description="Gly residues" evidence="8">
    <location>
        <begin position="874"/>
        <end position="883"/>
    </location>
</feature>
<dbReference type="PANTHER" id="PTHR10336:SF6">
    <property type="entry name" value="1-PHOSPHATIDYLINOSITOL 4,5-BISPHOSPHATE PHOSPHODIESTERASE EPSILON-1"/>
    <property type="match status" value="1"/>
</dbReference>
<feature type="compositionally biased region" description="Low complexity" evidence="8">
    <location>
        <begin position="2118"/>
        <end position="2129"/>
    </location>
</feature>
<dbReference type="InterPro" id="IPR001895">
    <property type="entry name" value="RASGEF_cat_dom"/>
</dbReference>
<feature type="region of interest" description="Disordered" evidence="8">
    <location>
        <begin position="2066"/>
        <end position="2179"/>
    </location>
</feature>
<dbReference type="SUPFAM" id="SSF51695">
    <property type="entry name" value="PLC-like phosphodiesterases"/>
    <property type="match status" value="1"/>
</dbReference>
<evidence type="ECO:0000313" key="14">
    <source>
        <dbReference type="Proteomes" id="UP000198287"/>
    </source>
</evidence>
<comment type="caution">
    <text evidence="13">The sequence shown here is derived from an EMBL/GenBank/DDBJ whole genome shotgun (WGS) entry which is preliminary data.</text>
</comment>
<dbReference type="FunFam" id="3.10.20.90:FF:000238">
    <property type="entry name" value="Phosphoinositide phospholipase C"/>
    <property type="match status" value="1"/>
</dbReference>
<dbReference type="GO" id="GO:0007265">
    <property type="term" value="P:Ras protein signal transduction"/>
    <property type="evidence" value="ECO:0007669"/>
    <property type="project" value="TreeGrafter"/>
</dbReference>
<dbReference type="InterPro" id="IPR001711">
    <property type="entry name" value="PLipase_C_Pinositol-sp_Y"/>
</dbReference>
<dbReference type="Proteomes" id="UP000198287">
    <property type="component" value="Unassembled WGS sequence"/>
</dbReference>
<dbReference type="InterPro" id="IPR000008">
    <property type="entry name" value="C2_dom"/>
</dbReference>
<dbReference type="PRINTS" id="PR00390">
    <property type="entry name" value="PHPHLIPASEC"/>
</dbReference>
<dbReference type="Gene3D" id="1.10.840.10">
    <property type="entry name" value="Ras guanine-nucleotide exchange factors catalytic domain"/>
    <property type="match status" value="1"/>
</dbReference>
<keyword evidence="3 7" id="KW-0442">Lipid degradation</keyword>
<evidence type="ECO:0000256" key="2">
    <source>
        <dbReference type="ARBA" id="ARBA00022801"/>
    </source>
</evidence>
<dbReference type="Pfam" id="PF00617">
    <property type="entry name" value="RasGEF"/>
    <property type="match status" value="1"/>
</dbReference>
<feature type="compositionally biased region" description="Acidic residues" evidence="8">
    <location>
        <begin position="1334"/>
        <end position="1347"/>
    </location>
</feature>
<dbReference type="InterPro" id="IPR000909">
    <property type="entry name" value="PLipase_C_PInositol-sp_X_dom"/>
</dbReference>
<feature type="region of interest" description="Disordered" evidence="8">
    <location>
        <begin position="869"/>
        <end position="905"/>
    </location>
</feature>
<dbReference type="SUPFAM" id="SSF54236">
    <property type="entry name" value="Ubiquitin-like"/>
    <property type="match status" value="2"/>
</dbReference>
<evidence type="ECO:0000256" key="4">
    <source>
        <dbReference type="ARBA" id="ARBA00023098"/>
    </source>
</evidence>
<dbReference type="Pfam" id="PF00387">
    <property type="entry name" value="PI-PLC-Y"/>
    <property type="match status" value="1"/>
</dbReference>
<dbReference type="GO" id="GO:0007186">
    <property type="term" value="P:G protein-coupled receptor signaling pathway"/>
    <property type="evidence" value="ECO:0007669"/>
    <property type="project" value="TreeGrafter"/>
</dbReference>
<evidence type="ECO:0000256" key="5">
    <source>
        <dbReference type="ARBA" id="ARBA00023224"/>
    </source>
</evidence>
<evidence type="ECO:0000259" key="9">
    <source>
        <dbReference type="PROSITE" id="PS50004"/>
    </source>
</evidence>
<feature type="compositionally biased region" description="Low complexity" evidence="8">
    <location>
        <begin position="1479"/>
        <end position="1503"/>
    </location>
</feature>
<dbReference type="GO" id="GO:0048015">
    <property type="term" value="P:phosphatidylinositol-mediated signaling"/>
    <property type="evidence" value="ECO:0007669"/>
    <property type="project" value="TreeGrafter"/>
</dbReference>
<gene>
    <name evidence="13" type="ORF">Fcan01_19495</name>
</gene>
<evidence type="ECO:0000256" key="8">
    <source>
        <dbReference type="SAM" id="MobiDB-lite"/>
    </source>
</evidence>
<dbReference type="Gene3D" id="3.20.20.190">
    <property type="entry name" value="Phosphatidylinositol (PI) phosphodiesterase"/>
    <property type="match status" value="1"/>
</dbReference>
<dbReference type="GO" id="GO:0005085">
    <property type="term" value="F:guanyl-nucleotide exchange factor activity"/>
    <property type="evidence" value="ECO:0007669"/>
    <property type="project" value="UniProtKB-KW"/>
</dbReference>
<reference evidence="13 14" key="1">
    <citation type="submission" date="2015-12" db="EMBL/GenBank/DDBJ databases">
        <title>The genome of Folsomia candida.</title>
        <authorList>
            <person name="Faddeeva A."/>
            <person name="Derks M.F."/>
            <person name="Anvar Y."/>
            <person name="Smit S."/>
            <person name="Van Straalen N."/>
            <person name="Roelofs D."/>
        </authorList>
    </citation>
    <scope>NUCLEOTIDE SEQUENCE [LARGE SCALE GENOMIC DNA]</scope>
    <source>
        <strain evidence="13 14">VU population</strain>
        <tissue evidence="13">Whole body</tissue>
    </source>
</reference>
<dbReference type="CDD" id="cd00275">
    <property type="entry name" value="C2_PLC_like"/>
    <property type="match status" value="1"/>
</dbReference>
<dbReference type="InterPro" id="IPR000159">
    <property type="entry name" value="RA_dom"/>
</dbReference>
<dbReference type="GO" id="GO:0046488">
    <property type="term" value="P:phosphatidylinositol metabolic process"/>
    <property type="evidence" value="ECO:0007669"/>
    <property type="project" value="TreeGrafter"/>
</dbReference>
<feature type="compositionally biased region" description="Polar residues" evidence="8">
    <location>
        <begin position="1303"/>
        <end position="1330"/>
    </location>
</feature>
<evidence type="ECO:0000256" key="6">
    <source>
        <dbReference type="PROSITE-ProRule" id="PRU00168"/>
    </source>
</evidence>
<dbReference type="InterPro" id="IPR023578">
    <property type="entry name" value="Ras_GEF_dom_sf"/>
</dbReference>
<dbReference type="GO" id="GO:0051209">
    <property type="term" value="P:release of sequestered calcium ion into cytosol"/>
    <property type="evidence" value="ECO:0007669"/>
    <property type="project" value="TreeGrafter"/>
</dbReference>
<dbReference type="SUPFAM" id="SSF48366">
    <property type="entry name" value="Ras GEF"/>
    <property type="match status" value="1"/>
</dbReference>
<dbReference type="Pfam" id="PF00168">
    <property type="entry name" value="C2"/>
    <property type="match status" value="1"/>
</dbReference>
<dbReference type="PROSITE" id="PS50007">
    <property type="entry name" value="PIPLC_X_DOMAIN"/>
    <property type="match status" value="1"/>
</dbReference>
<dbReference type="OMA" id="RCIRAGY"/>
<dbReference type="Gene3D" id="3.10.20.90">
    <property type="entry name" value="Phosphatidylinositol 3-kinase Catalytic Subunit, Chain A, domain 1"/>
    <property type="match status" value="2"/>
</dbReference>
<feature type="compositionally biased region" description="Basic residues" evidence="8">
    <location>
        <begin position="2156"/>
        <end position="2166"/>
    </location>
</feature>
<evidence type="ECO:0000256" key="7">
    <source>
        <dbReference type="RuleBase" id="RU361133"/>
    </source>
</evidence>
<dbReference type="EMBL" id="LNIX01000017">
    <property type="protein sequence ID" value="OXA45472.1"/>
    <property type="molecule type" value="Genomic_DNA"/>
</dbReference>
<feature type="compositionally biased region" description="Gly residues" evidence="8">
    <location>
        <begin position="1924"/>
        <end position="1933"/>
    </location>
</feature>
<keyword evidence="2 7" id="KW-0378">Hydrolase</keyword>
<dbReference type="EC" id="3.1.4.11" evidence="1 7"/>
<dbReference type="Pfam" id="PF09279">
    <property type="entry name" value="EF-hand_like"/>
    <property type="match status" value="1"/>
</dbReference>
<dbReference type="InterPro" id="IPR029071">
    <property type="entry name" value="Ubiquitin-like_domsf"/>
</dbReference>
<dbReference type="Gene3D" id="2.60.40.150">
    <property type="entry name" value="C2 domain"/>
    <property type="match status" value="1"/>
</dbReference>
<dbReference type="STRING" id="158441.A0A226DIW3"/>
<dbReference type="InterPro" id="IPR001192">
    <property type="entry name" value="PI-PLC_fam"/>
</dbReference>
<dbReference type="InterPro" id="IPR011992">
    <property type="entry name" value="EF-hand-dom_pair"/>
</dbReference>
<feature type="compositionally biased region" description="Basic and acidic residues" evidence="8">
    <location>
        <begin position="1771"/>
        <end position="1785"/>
    </location>
</feature>
<dbReference type="GO" id="GO:0004435">
    <property type="term" value="F:phosphatidylinositol-4,5-bisphosphate phospholipase C activity"/>
    <property type="evidence" value="ECO:0007669"/>
    <property type="project" value="UniProtKB-EC"/>
</dbReference>
<dbReference type="SUPFAM" id="SSF49562">
    <property type="entry name" value="C2 domain (Calcium/lipid-binding domain, CaLB)"/>
    <property type="match status" value="1"/>
</dbReference>
<keyword evidence="4 7" id="KW-0443">Lipid metabolism</keyword>
<dbReference type="SUPFAM" id="SSF47473">
    <property type="entry name" value="EF-hand"/>
    <property type="match status" value="1"/>
</dbReference>
<dbReference type="PROSITE" id="PS50200">
    <property type="entry name" value="RA"/>
    <property type="match status" value="2"/>
</dbReference>
<accession>A0A226DIW3</accession>
<feature type="region of interest" description="Disordered" evidence="8">
    <location>
        <begin position="1909"/>
        <end position="1944"/>
    </location>
</feature>
<organism evidence="13 14">
    <name type="scientific">Folsomia candida</name>
    <name type="common">Springtail</name>
    <dbReference type="NCBI Taxonomy" id="158441"/>
    <lineage>
        <taxon>Eukaryota</taxon>
        <taxon>Metazoa</taxon>
        <taxon>Ecdysozoa</taxon>
        <taxon>Arthropoda</taxon>
        <taxon>Hexapoda</taxon>
        <taxon>Collembola</taxon>
        <taxon>Entomobryomorpha</taxon>
        <taxon>Isotomoidea</taxon>
        <taxon>Isotomidae</taxon>
        <taxon>Proisotominae</taxon>
        <taxon>Folsomia</taxon>
    </lineage>
</organism>
<feature type="compositionally biased region" description="Low complexity" evidence="8">
    <location>
        <begin position="1402"/>
        <end position="1418"/>
    </location>
</feature>
<dbReference type="InterPro" id="IPR035892">
    <property type="entry name" value="C2_domain_sf"/>
</dbReference>
<dbReference type="SMART" id="SM00314">
    <property type="entry name" value="RA"/>
    <property type="match status" value="2"/>
</dbReference>
<feature type="region of interest" description="Disordered" evidence="8">
    <location>
        <begin position="1289"/>
        <end position="1431"/>
    </location>
</feature>
<evidence type="ECO:0000259" key="12">
    <source>
        <dbReference type="PROSITE" id="PS50200"/>
    </source>
</evidence>
<feature type="region of interest" description="Disordered" evidence="8">
    <location>
        <begin position="967"/>
        <end position="1007"/>
    </location>
</feature>
<name>A0A226DIW3_FOLCA</name>
<evidence type="ECO:0000259" key="10">
    <source>
        <dbReference type="PROSITE" id="PS50008"/>
    </source>
</evidence>
<dbReference type="SMART" id="SM00147">
    <property type="entry name" value="RasGEF"/>
    <property type="match status" value="1"/>
</dbReference>
<comment type="catalytic activity">
    <reaction evidence="7">
        <text>a 1,2-diacyl-sn-glycero-3-phospho-(1D-myo-inositol-4,5-bisphosphate) + H2O = 1D-myo-inositol 1,4,5-trisphosphate + a 1,2-diacyl-sn-glycerol + H(+)</text>
        <dbReference type="Rhea" id="RHEA:33179"/>
        <dbReference type="ChEBI" id="CHEBI:15377"/>
        <dbReference type="ChEBI" id="CHEBI:15378"/>
        <dbReference type="ChEBI" id="CHEBI:17815"/>
        <dbReference type="ChEBI" id="CHEBI:58456"/>
        <dbReference type="ChEBI" id="CHEBI:203600"/>
        <dbReference type="EC" id="3.1.4.11"/>
    </reaction>
</comment>
<keyword evidence="5" id="KW-0807">Transducer</keyword>
<sequence>MGLVISSEFPAYRDSISFRIVGADIPSGAKEEIISHVGLRVGHAAAEIVCPNVSTTSSVWLSPRRREGAFTWKNKEKGGGSDQILGSIEHPSLEVIWGCGSPNATRLLGIGPEKIILLDCRTKVLARSQATTDLIQWRAGGGRNHDRLILEFRGTRWDLKVTWSLLVPPLGSTSSCGVSCGHLGTVGGLREAGRALWALLREMDTSFLQEFTLPRKSLPLDAEASKKQWKLAYVNLSPELEELEKVLHFPEEVALALAETESVLFCQVAPLEYLRHVTLDLDEVVAGGGGGGGGTTGGPAADQQAGSHPGINSLVDRFTEISSWVTHLLVSPPTHEERKAVLSCLLRVAKSAWNLGAFGSAVEIVAGLKSSKLKPFWLSLNEKEDIATLEMLSKALLGESIEVGGGGSGEGETSTKERRTIWSAPEYEAGLTRALKIPTCLVVPFFGAYIRELRNVLQTPSLVVVSTGSEQQQLQSLLDPEGEDEYFTRIGSGGLLNMNKLRKVQAILEKIVVVHQHHAKRLQKAAFLNTDRLSIHTSSIERSGFPDDEDSQDSEDDLYGNLETMIDTRSGGGGNANYNPVQAISHDPGISFIPLTGDKINIDQHNLQVLHHGSTALHVDCDGRASFVYVRLERSCGTLTWSKPVWSSLRFSHAQPDFLLTVDPELIPISAGMMLKVGCYGTATNVAGPNAPPSCQGLPDISMNTLEEGYIDLIGIKEVESGSKDVDMLPTMKRYGIEHWAISETCVSLVFGILLCDNRSTFFVFPPRLASIWLNGLRSVVKALRRVLGKPDRRLFWLKEQYLQLFYEEGKCLAPTMADAIRVFGGRRWSSTVPQGVTPDTPPFRRTASAKFRKKRSLANIHMIKESFIRGSGDHGSTGGGGDYRPPSPSVKGSDSTSTPSHQQSLVRIKSAAAMMPATSVDGATFQHSRSSALTHETRLIFQNFVQLYQAFSLRSRKDLRDLFDSIATPQKGGNDGVQDASQPESPERSHSSSTSGTTPKHGVVGTGANVASKLNMQQGSSSSSGGKQHETSKFIYDAIASASIVQNGAGVETSRSKVIPILALTNFLKSQQGERKSDKEVVALIEKYEPDENLRAQQCISFEGFALYMISGQNLTFVSERIVPQEEELDHPMAHYYVAASHNTYLTGHQLKGESSVELYSQVLLAGCRCLELDCWDGDDGDPVIYHGHTFTSKITFRQVVDAINKSAFLASSYPLILSIENHCSIQQQARMAWTFQTVFGEKLVSRFMFDVDFSDDPCLPSPAQLKNRILIKNKKLHAEIIPNPPTAAQHVVSSAQASAAPSGTRNRSGSRPQSARTNSIVSNVSGGSMNDEYSDSETDYEDEQDERLVVSRQASEQALPITPRTDSLTSQESNVKPLKRGISTMISSTSSTHHHPTPLPLTTTTEPSSSSTYPLLDLDESQKKKQQQNSQIARELSDIIIYIQAIKFSGLTTLSPSSSVRNKLMQRKNILPPSGPSLPISLPVTPTTSSSTSGGPTTTTSDPPPPHPSSSTSSHPNRRVITNHPVYQCSSLNENASKKLCRKQPLQVMAHTETQLIRSYPAGMRIDSSNFNPLIFWAFGIQMVALNIQTEDPTGHVNAAMFEQNGRCGYVLKPAVMWDRNHVMYRRFNPLEKEFDGLHTVHLHLTVISGQFLSPANYQISPLVEIEITGIPIDCSKQKTRVISRNALNPIWNETIDFIIQFRDLSFIRFNVWDTGSSGGGHVIAQRVIPFKALRMGYRHIRLRNTRSQPLPVSTLFIHARVEEEGEEIHEGNKSLSKEDSLRDSTPVSEGGHLIGPSLTKSSVALKRRMFFLVVYGVVSEEPYTVLKVTQDTTAAEVINSALQKSGRTGVETVREYVLIEEVARGWDAKEKELPPTQRVLDPNEKPLQSQAQWKGEGKFILKKTGNDPSSRAWLSSISARGRGGGGGGMGDPDSRDSNDLSQWGEDENFLVCVHNVSHEIPYAILKVPVRSTAQDIITQAFVKARRLEDPSKFVLVEELEPMVPSTSGSGGGSDSAGSFRKKAAQRAISRWLEDEENVYEVQLKWNTVGRFVLRDRKQALAICGSSGGSSSSKPGSSGGDRLKKGIRASTLARFSKLKNRSGGSSTSSGGGSGGPSTSTSTTTGTSKNREKARQYLTERHAMSLHDSATHSSARPRKVKSRRSAHSEGETLSDEEIPHEIDFKSTVARLKKVSLRKFRVWK</sequence>
<feature type="compositionally biased region" description="Polar residues" evidence="8">
    <location>
        <begin position="891"/>
        <end position="905"/>
    </location>
</feature>
<keyword evidence="6" id="KW-0344">Guanine-nucleotide releasing factor</keyword>
<feature type="region of interest" description="Disordered" evidence="8">
    <location>
        <begin position="1470"/>
        <end position="1521"/>
    </location>
</feature>
<feature type="compositionally biased region" description="Basic and acidic residues" evidence="8">
    <location>
        <begin position="2130"/>
        <end position="2146"/>
    </location>
</feature>
<dbReference type="OrthoDB" id="269822at2759"/>
<dbReference type="Gene3D" id="1.10.238.10">
    <property type="entry name" value="EF-hand"/>
    <property type="match status" value="1"/>
</dbReference>
<dbReference type="InterPro" id="IPR015359">
    <property type="entry name" value="PLC_EF-hand-like"/>
</dbReference>
<feature type="domain" description="C2" evidence="9">
    <location>
        <begin position="1625"/>
        <end position="1747"/>
    </location>
</feature>
<feature type="domain" description="PI-PLC Y-box" evidence="10">
    <location>
        <begin position="1524"/>
        <end position="1619"/>
    </location>
</feature>
<feature type="compositionally biased region" description="Polar residues" evidence="8">
    <location>
        <begin position="1909"/>
        <end position="1921"/>
    </location>
</feature>
<evidence type="ECO:0000256" key="3">
    <source>
        <dbReference type="ARBA" id="ARBA00022963"/>
    </source>
</evidence>
<dbReference type="PROSITE" id="PS50009">
    <property type="entry name" value="RASGEF_CAT"/>
    <property type="match status" value="1"/>
</dbReference>
<feature type="domain" description="Ras-associating" evidence="12">
    <location>
        <begin position="1824"/>
        <end position="1909"/>
    </location>
</feature>
<dbReference type="SMART" id="SM00148">
    <property type="entry name" value="PLCXc"/>
    <property type="match status" value="1"/>
</dbReference>
<dbReference type="FunFam" id="3.20.20.190:FF:000039">
    <property type="entry name" value="Phosphoinositide phospholipase C"/>
    <property type="match status" value="1"/>
</dbReference>
<evidence type="ECO:0000313" key="13">
    <source>
        <dbReference type="EMBL" id="OXA45472.1"/>
    </source>
</evidence>
<feature type="region of interest" description="Disordered" evidence="8">
    <location>
        <begin position="1770"/>
        <end position="1796"/>
    </location>
</feature>
<feature type="domain" description="Ras-associating" evidence="12">
    <location>
        <begin position="1964"/>
        <end position="2061"/>
    </location>
</feature>
<feature type="domain" description="Ras-GEF" evidence="11">
    <location>
        <begin position="249"/>
        <end position="549"/>
    </location>
</feature>
<protein>
    <recommendedName>
        <fullName evidence="1 7">Phosphoinositide phospholipase C</fullName>
        <ecNumber evidence="1 7">3.1.4.11</ecNumber>
    </recommendedName>
</protein>
<dbReference type="PROSITE" id="PS50004">
    <property type="entry name" value="C2"/>
    <property type="match status" value="1"/>
</dbReference>
<dbReference type="SMART" id="SM00149">
    <property type="entry name" value="PLCYc"/>
    <property type="match status" value="1"/>
</dbReference>
<dbReference type="SMART" id="SM00239">
    <property type="entry name" value="C2"/>
    <property type="match status" value="1"/>
</dbReference>
<dbReference type="Pfam" id="PF00788">
    <property type="entry name" value="RA"/>
    <property type="match status" value="2"/>
</dbReference>